<evidence type="ECO:0000313" key="1">
    <source>
        <dbReference type="EMBL" id="PKU33014.1"/>
    </source>
</evidence>
<keyword evidence="2" id="KW-1185">Reference proteome</keyword>
<evidence type="ECO:0000313" key="2">
    <source>
        <dbReference type="Proteomes" id="UP000233556"/>
    </source>
</evidence>
<proteinExistence type="predicted"/>
<organism evidence="1 2">
    <name type="scientific">Limosa lapponica baueri</name>
    <dbReference type="NCBI Taxonomy" id="1758121"/>
    <lineage>
        <taxon>Eukaryota</taxon>
        <taxon>Metazoa</taxon>
        <taxon>Chordata</taxon>
        <taxon>Craniata</taxon>
        <taxon>Vertebrata</taxon>
        <taxon>Euteleostomi</taxon>
        <taxon>Archelosauria</taxon>
        <taxon>Archosauria</taxon>
        <taxon>Dinosauria</taxon>
        <taxon>Saurischia</taxon>
        <taxon>Theropoda</taxon>
        <taxon>Coelurosauria</taxon>
        <taxon>Aves</taxon>
        <taxon>Neognathae</taxon>
        <taxon>Neoaves</taxon>
        <taxon>Charadriiformes</taxon>
        <taxon>Scolopacidae</taxon>
        <taxon>Limosa</taxon>
    </lineage>
</organism>
<reference evidence="2" key="2">
    <citation type="submission" date="2017-12" db="EMBL/GenBank/DDBJ databases">
        <title>Genome sequence of the Bar-tailed Godwit (Limosa lapponica baueri).</title>
        <authorList>
            <person name="Lima N.C.B."/>
            <person name="Parody-Merino A.M."/>
            <person name="Battley P.F."/>
            <person name="Fidler A.E."/>
            <person name="Prosdocimi F."/>
        </authorList>
    </citation>
    <scope>NUCLEOTIDE SEQUENCE [LARGE SCALE GENOMIC DNA]</scope>
</reference>
<accession>A0A2I0TGT7</accession>
<dbReference type="EMBL" id="KZ510569">
    <property type="protein sequence ID" value="PKU33014.1"/>
    <property type="molecule type" value="Genomic_DNA"/>
</dbReference>
<sequence>MPSFPALITIVSAQQPGQGHPCPRVTVGAFSPSRVPAGAGPHPLERAAGAALRRWPLRRCHHHSPALGCHCLPPVHLRAGARGHHPPAPAGRRGWLAGARSYRCHCHRLPPGYLCACGLGRHHAEKVLCLLNSIKDTSHNRTAAQATAPGRLSFAALRNDAK</sequence>
<dbReference type="OrthoDB" id="10451673at2759"/>
<dbReference type="AlphaFoldDB" id="A0A2I0TGT7"/>
<gene>
    <name evidence="1" type="ORF">llap_16683</name>
</gene>
<reference evidence="2" key="1">
    <citation type="submission" date="2017-11" db="EMBL/GenBank/DDBJ databases">
        <authorList>
            <person name="Lima N.C."/>
            <person name="Parody-Merino A.M."/>
            <person name="Battley P.F."/>
            <person name="Fidler A.E."/>
            <person name="Prosdocimi F."/>
        </authorList>
    </citation>
    <scope>NUCLEOTIDE SEQUENCE [LARGE SCALE GENOMIC DNA]</scope>
</reference>
<dbReference type="Proteomes" id="UP000233556">
    <property type="component" value="Unassembled WGS sequence"/>
</dbReference>
<name>A0A2I0TGT7_LIMLA</name>
<protein>
    <submittedName>
        <fullName evidence="1">Uncharacterized protein</fullName>
    </submittedName>
</protein>